<accession>A0ABR0DZ82</accession>
<evidence type="ECO:0000313" key="2">
    <source>
        <dbReference type="EMBL" id="KAK4494450.1"/>
    </source>
</evidence>
<evidence type="ECO:0000313" key="3">
    <source>
        <dbReference type="Proteomes" id="UP001305779"/>
    </source>
</evidence>
<evidence type="ECO:0000256" key="1">
    <source>
        <dbReference type="SAM" id="MobiDB-lite"/>
    </source>
</evidence>
<comment type="caution">
    <text evidence="2">The sequence shown here is derived from an EMBL/GenBank/DDBJ whole genome shotgun (WGS) entry which is preliminary data.</text>
</comment>
<name>A0ABR0DZ82_ZASCE</name>
<feature type="region of interest" description="Disordered" evidence="1">
    <location>
        <begin position="163"/>
        <end position="182"/>
    </location>
</feature>
<sequence length="310" mass="33623">MDSPSSVYSETSPPTPIPAFALPPPLFPSANYSSEPLGMMGKRSFENVGWGDGFSSWGAEKQVLKSMVTDDEFIMGSPRDSLLCRRRHWNRKTDKGRHCNPGNWQGSVDNQIRHNAKMDLNKTWREERGEPLHRPSMFRAIDWNASATFREVSVSPCTVPVSPASTPPTGHQTFSKASAPHVPAAGPTVSTYSLARFVDREAPGFFELTSSTASQSFSSDDSFIEDAVIEQATLAIPLAVPPRGSSLLNLRVLQAGAASRARRPVLDDISESEGEGSSFTTHHSNLVPTTLELGIATAHALSLSNTELSL</sequence>
<gene>
    <name evidence="2" type="ORF">PRZ48_014748</name>
</gene>
<proteinExistence type="predicted"/>
<feature type="compositionally biased region" description="Polar residues" evidence="1">
    <location>
        <begin position="1"/>
        <end position="12"/>
    </location>
</feature>
<dbReference type="EMBL" id="JAXOVC010000014">
    <property type="protein sequence ID" value="KAK4494450.1"/>
    <property type="molecule type" value="Genomic_DNA"/>
</dbReference>
<dbReference type="Proteomes" id="UP001305779">
    <property type="component" value="Unassembled WGS sequence"/>
</dbReference>
<keyword evidence="3" id="KW-1185">Reference proteome</keyword>
<protein>
    <submittedName>
        <fullName evidence="2">Uncharacterized protein</fullName>
    </submittedName>
</protein>
<reference evidence="2 3" key="1">
    <citation type="journal article" date="2023" name="G3 (Bethesda)">
        <title>A chromosome-level genome assembly of Zasmidium syzygii isolated from banana leaves.</title>
        <authorList>
            <person name="van Westerhoven A.C."/>
            <person name="Mehrabi R."/>
            <person name="Talebi R."/>
            <person name="Steentjes M.B.F."/>
            <person name="Corcolon B."/>
            <person name="Chong P.A."/>
            <person name="Kema G.H.J."/>
            <person name="Seidl M.F."/>
        </authorList>
    </citation>
    <scope>NUCLEOTIDE SEQUENCE [LARGE SCALE GENOMIC DNA]</scope>
    <source>
        <strain evidence="2 3">P124</strain>
    </source>
</reference>
<organism evidence="2 3">
    <name type="scientific">Zasmidium cellare</name>
    <name type="common">Wine cellar mold</name>
    <name type="synonym">Racodium cellare</name>
    <dbReference type="NCBI Taxonomy" id="395010"/>
    <lineage>
        <taxon>Eukaryota</taxon>
        <taxon>Fungi</taxon>
        <taxon>Dikarya</taxon>
        <taxon>Ascomycota</taxon>
        <taxon>Pezizomycotina</taxon>
        <taxon>Dothideomycetes</taxon>
        <taxon>Dothideomycetidae</taxon>
        <taxon>Mycosphaerellales</taxon>
        <taxon>Mycosphaerellaceae</taxon>
        <taxon>Zasmidium</taxon>
    </lineage>
</organism>
<feature type="region of interest" description="Disordered" evidence="1">
    <location>
        <begin position="1"/>
        <end position="20"/>
    </location>
</feature>